<dbReference type="Pfam" id="PF17921">
    <property type="entry name" value="Integrase_H2C2"/>
    <property type="match status" value="1"/>
</dbReference>
<evidence type="ECO:0000259" key="3">
    <source>
        <dbReference type="PROSITE" id="PS50994"/>
    </source>
</evidence>
<dbReference type="InterPro" id="IPR036397">
    <property type="entry name" value="RNaseH_sf"/>
</dbReference>
<organism evidence="4 5">
    <name type="scientific">Petrolisthes manimaculis</name>
    <dbReference type="NCBI Taxonomy" id="1843537"/>
    <lineage>
        <taxon>Eukaryota</taxon>
        <taxon>Metazoa</taxon>
        <taxon>Ecdysozoa</taxon>
        <taxon>Arthropoda</taxon>
        <taxon>Crustacea</taxon>
        <taxon>Multicrustacea</taxon>
        <taxon>Malacostraca</taxon>
        <taxon>Eumalacostraca</taxon>
        <taxon>Eucarida</taxon>
        <taxon>Decapoda</taxon>
        <taxon>Pleocyemata</taxon>
        <taxon>Anomura</taxon>
        <taxon>Galatheoidea</taxon>
        <taxon>Porcellanidae</taxon>
        <taxon>Petrolisthes</taxon>
    </lineage>
</organism>
<dbReference type="GO" id="GO:0003676">
    <property type="term" value="F:nucleic acid binding"/>
    <property type="evidence" value="ECO:0007669"/>
    <property type="project" value="InterPro"/>
</dbReference>
<dbReference type="EMBL" id="JAWZYT010000180">
    <property type="protein sequence ID" value="KAK4326939.1"/>
    <property type="molecule type" value="Genomic_DNA"/>
</dbReference>
<dbReference type="GO" id="GO:0003964">
    <property type="term" value="F:RNA-directed DNA polymerase activity"/>
    <property type="evidence" value="ECO:0007669"/>
    <property type="project" value="UniProtKB-EC"/>
</dbReference>
<evidence type="ECO:0000256" key="2">
    <source>
        <dbReference type="SAM" id="MobiDB-lite"/>
    </source>
</evidence>
<sequence length="523" mass="58522">MIRKRKDENSEPVYFVFIEETFSILKRAHILTGHGGRDKTIKNLSQKYANITQESINLFKAGCIECQKKKRRPTTKGTVVRPILTKEFGTRSQVDLNDMQSMQGRFSWIMVYQDHLTKFIVLRPLTSKRAAEVAYQLLDIFLLFGAPQILQSDNGSEFTAQVIEELKLLWPSLIMVHGKPRHPQSQGAEVPASPGTPAAEYTNPVETAALDTATSLSDGPEEAGPLLLAVQDETSGSSSLTPAEVPASPDTPAISPLSLRHNQVIKERKREREAQELQAQKMVKRNRRLLTEANVGDNVTVPIPNVDRGRTDPKNLIGVIVERDSQELYKIATKSGVLDGKFSRNQFDICGYAMYSIEDVDMQKTLPLRKAVQEVSTCGAQHAAALGDFGYAFDVYELRLFVKSFLDTAQRNAPQFKDNMPGEEWARVPPQNIVNYDETNLTDDPKSKAMLFRKGIKHPERVMNTSKSSVSLMVACSAAGNQLPPYVVYKAERLMDTWVIGGPLMARYNRTHSGWFDAHCFSD</sequence>
<dbReference type="InterPro" id="IPR050951">
    <property type="entry name" value="Retrovirus_Pol_polyprotein"/>
</dbReference>
<comment type="caution">
    <text evidence="4">The sequence shown here is derived from an EMBL/GenBank/DDBJ whole genome shotgun (WGS) entry which is preliminary data.</text>
</comment>
<reference evidence="4" key="1">
    <citation type="submission" date="2023-11" db="EMBL/GenBank/DDBJ databases">
        <title>Genome assemblies of two species of porcelain crab, Petrolisthes cinctipes and Petrolisthes manimaculis (Anomura: Porcellanidae).</title>
        <authorList>
            <person name="Angst P."/>
        </authorList>
    </citation>
    <scope>NUCLEOTIDE SEQUENCE</scope>
    <source>
        <strain evidence="4">PB745_02</strain>
        <tissue evidence="4">Gill</tissue>
    </source>
</reference>
<name>A0AAE1QI45_9EUCA</name>
<evidence type="ECO:0000256" key="1">
    <source>
        <dbReference type="ARBA" id="ARBA00012493"/>
    </source>
</evidence>
<feature type="domain" description="Integrase catalytic" evidence="3">
    <location>
        <begin position="78"/>
        <end position="188"/>
    </location>
</feature>
<feature type="compositionally biased region" description="Polar residues" evidence="2">
    <location>
        <begin position="232"/>
        <end position="241"/>
    </location>
</feature>
<keyword evidence="5" id="KW-1185">Reference proteome</keyword>
<evidence type="ECO:0000313" key="5">
    <source>
        <dbReference type="Proteomes" id="UP001292094"/>
    </source>
</evidence>
<dbReference type="InterPro" id="IPR001584">
    <property type="entry name" value="Integrase_cat-core"/>
</dbReference>
<accession>A0AAE1QI45</accession>
<dbReference type="GO" id="GO:0015074">
    <property type="term" value="P:DNA integration"/>
    <property type="evidence" value="ECO:0007669"/>
    <property type="project" value="InterPro"/>
</dbReference>
<dbReference type="PROSITE" id="PS50994">
    <property type="entry name" value="INTEGRASE"/>
    <property type="match status" value="1"/>
</dbReference>
<dbReference type="SUPFAM" id="SSF53098">
    <property type="entry name" value="Ribonuclease H-like"/>
    <property type="match status" value="1"/>
</dbReference>
<dbReference type="InterPro" id="IPR041588">
    <property type="entry name" value="Integrase_H2C2"/>
</dbReference>
<dbReference type="Proteomes" id="UP001292094">
    <property type="component" value="Unassembled WGS sequence"/>
</dbReference>
<protein>
    <recommendedName>
        <fullName evidence="1">RNA-directed DNA polymerase</fullName>
        <ecNumber evidence="1">2.7.7.49</ecNumber>
    </recommendedName>
</protein>
<dbReference type="Gene3D" id="3.30.420.10">
    <property type="entry name" value="Ribonuclease H-like superfamily/Ribonuclease H"/>
    <property type="match status" value="1"/>
</dbReference>
<dbReference type="PANTHER" id="PTHR37984:SF5">
    <property type="entry name" value="PROTEIN NYNRIN-LIKE"/>
    <property type="match status" value="1"/>
</dbReference>
<proteinExistence type="predicted"/>
<feature type="region of interest" description="Disordered" evidence="2">
    <location>
        <begin position="232"/>
        <end position="256"/>
    </location>
</feature>
<feature type="region of interest" description="Disordered" evidence="2">
    <location>
        <begin position="180"/>
        <end position="200"/>
    </location>
</feature>
<dbReference type="EC" id="2.7.7.49" evidence="1"/>
<dbReference type="PANTHER" id="PTHR37984">
    <property type="entry name" value="PROTEIN CBG26694"/>
    <property type="match status" value="1"/>
</dbReference>
<gene>
    <name evidence="4" type="ORF">Pmani_002543</name>
</gene>
<evidence type="ECO:0000313" key="4">
    <source>
        <dbReference type="EMBL" id="KAK4326939.1"/>
    </source>
</evidence>
<dbReference type="AlphaFoldDB" id="A0AAE1QI45"/>
<dbReference type="InterPro" id="IPR012337">
    <property type="entry name" value="RNaseH-like_sf"/>
</dbReference>